<reference evidence="3 4" key="1">
    <citation type="submission" date="2018-03" db="EMBL/GenBank/DDBJ databases">
        <title>Genomic Encyclopedia of Type Strains, Phase III (KMG-III): the genomes of soil and plant-associated and newly described type strains.</title>
        <authorList>
            <person name="Whitman W."/>
        </authorList>
    </citation>
    <scope>NUCLEOTIDE SEQUENCE [LARGE SCALE GENOMIC DNA]</scope>
    <source>
        <strain evidence="3 4">CGMCC 1.12484</strain>
    </source>
</reference>
<gene>
    <name evidence="3" type="ORF">B0I08_106236</name>
</gene>
<dbReference type="EMBL" id="PVTL01000006">
    <property type="protein sequence ID" value="PRY67629.1"/>
    <property type="molecule type" value="Genomic_DNA"/>
</dbReference>
<feature type="transmembrane region" description="Helical" evidence="2">
    <location>
        <begin position="299"/>
        <end position="320"/>
    </location>
</feature>
<dbReference type="InterPro" id="IPR045931">
    <property type="entry name" value="DUF6350"/>
</dbReference>
<protein>
    <submittedName>
        <fullName evidence="3">Uncharacterized protein</fullName>
    </submittedName>
</protein>
<name>A0A2T0VBQ9_9MICO</name>
<organism evidence="3 4">
    <name type="scientific">Glaciihabitans tibetensis</name>
    <dbReference type="NCBI Taxonomy" id="1266600"/>
    <lineage>
        <taxon>Bacteria</taxon>
        <taxon>Bacillati</taxon>
        <taxon>Actinomycetota</taxon>
        <taxon>Actinomycetes</taxon>
        <taxon>Micrococcales</taxon>
        <taxon>Microbacteriaceae</taxon>
        <taxon>Glaciihabitans</taxon>
    </lineage>
</organism>
<dbReference type="RefSeq" id="WP_181243405.1">
    <property type="nucleotide sequence ID" value="NZ_PVTL01000006.1"/>
</dbReference>
<feature type="transmembrane region" description="Helical" evidence="2">
    <location>
        <begin position="203"/>
        <end position="226"/>
    </location>
</feature>
<dbReference type="Pfam" id="PF19877">
    <property type="entry name" value="DUF6350"/>
    <property type="match status" value="1"/>
</dbReference>
<feature type="transmembrane region" description="Helical" evidence="2">
    <location>
        <begin position="114"/>
        <end position="137"/>
    </location>
</feature>
<feature type="transmembrane region" description="Helical" evidence="2">
    <location>
        <begin position="7"/>
        <end position="35"/>
    </location>
</feature>
<evidence type="ECO:0000256" key="1">
    <source>
        <dbReference type="SAM" id="MobiDB-lite"/>
    </source>
</evidence>
<feature type="transmembrane region" description="Helical" evidence="2">
    <location>
        <begin position="232"/>
        <end position="251"/>
    </location>
</feature>
<dbReference type="Proteomes" id="UP000237983">
    <property type="component" value="Unassembled WGS sequence"/>
</dbReference>
<proteinExistence type="predicted"/>
<keyword evidence="4" id="KW-1185">Reference proteome</keyword>
<feature type="transmembrane region" description="Helical" evidence="2">
    <location>
        <begin position="414"/>
        <end position="433"/>
    </location>
</feature>
<sequence>MNRSLTALFAAFEAVLVVAIGVGISLAPLTILWAAQYGFAPDWWDFWRASVDIWLVGHGVDLSITLNGALATSTGLQGAATPFAVTMAALGFSLLTILLGMRAGRRIAQTDHRLLGEAVAIGLFAALSLGLSLSASFPAAQPNLVQGTLLPTMVFAIGVVLGTLRASRPGVDAASRLIRTWVNSWGPQTRATVAASLRGGASAAAAIVAIASVVVAVLIVTSYAQIIELYEGLQAGALGGLALTIAQLAILPNLVLWGVSWLVGPGFAIGTGSAVSPIATTLGPIPAVPVLGALPTFDSPFAFVGILIPVLAGFLAGALLGSKGVRGNASGSGSGPGGGFGGGSGAGGGGGGFGRRGFASRARQSLSIGIPQTVITGLGMGLVGGALLGLLAWASGGAAGPGRLATVGPDPWQVGLWAALEIGIAATLGLLAATRLPSGTHPDDTSTPPLGFDSSHVRDALDRDRGEGPDSNPLGSFRAPPRP</sequence>
<keyword evidence="2" id="KW-0472">Membrane</keyword>
<feature type="transmembrane region" description="Helical" evidence="2">
    <location>
        <begin position="258"/>
        <end position="279"/>
    </location>
</feature>
<accession>A0A2T0VBQ9</accession>
<keyword evidence="2" id="KW-1133">Transmembrane helix</keyword>
<dbReference type="AlphaFoldDB" id="A0A2T0VBQ9"/>
<feature type="compositionally biased region" description="Basic and acidic residues" evidence="1">
    <location>
        <begin position="455"/>
        <end position="468"/>
    </location>
</feature>
<evidence type="ECO:0000313" key="4">
    <source>
        <dbReference type="Proteomes" id="UP000237983"/>
    </source>
</evidence>
<feature type="transmembrane region" description="Helical" evidence="2">
    <location>
        <begin position="83"/>
        <end position="102"/>
    </location>
</feature>
<evidence type="ECO:0000256" key="2">
    <source>
        <dbReference type="SAM" id="Phobius"/>
    </source>
</evidence>
<keyword evidence="2" id="KW-0812">Transmembrane</keyword>
<feature type="region of interest" description="Disordered" evidence="1">
    <location>
        <begin position="439"/>
        <end position="483"/>
    </location>
</feature>
<comment type="caution">
    <text evidence="3">The sequence shown here is derived from an EMBL/GenBank/DDBJ whole genome shotgun (WGS) entry which is preliminary data.</text>
</comment>
<evidence type="ECO:0000313" key="3">
    <source>
        <dbReference type="EMBL" id="PRY67629.1"/>
    </source>
</evidence>
<feature type="transmembrane region" description="Helical" evidence="2">
    <location>
        <begin position="149"/>
        <end position="167"/>
    </location>
</feature>
<feature type="transmembrane region" description="Helical" evidence="2">
    <location>
        <begin position="373"/>
        <end position="394"/>
    </location>
</feature>